<comment type="caution">
    <text evidence="1">The sequence shown here is derived from an EMBL/GenBank/DDBJ whole genome shotgun (WGS) entry which is preliminary data.</text>
</comment>
<gene>
    <name evidence="1" type="ORF">NRB56_48310</name>
</gene>
<evidence type="ECO:0008006" key="3">
    <source>
        <dbReference type="Google" id="ProtNLM"/>
    </source>
</evidence>
<keyword evidence="2" id="KW-1185">Reference proteome</keyword>
<proteinExistence type="predicted"/>
<dbReference type="RefSeq" id="WP_153345829.1">
    <property type="nucleotide sequence ID" value="NZ_WEGI01000010.1"/>
</dbReference>
<dbReference type="EMBL" id="WEGI01000010">
    <property type="protein sequence ID" value="MQY29241.1"/>
    <property type="molecule type" value="Genomic_DNA"/>
</dbReference>
<evidence type="ECO:0000313" key="2">
    <source>
        <dbReference type="Proteomes" id="UP000431401"/>
    </source>
</evidence>
<dbReference type="OrthoDB" id="3481269at2"/>
<dbReference type="AlphaFoldDB" id="A0A7K0DU04"/>
<sequence>MSTTLLPAEFADLEPFAETWCLPTEPERYARRLASSMAEMQSFYDAITPRADAAMEYCDRFPLDEQPEDALNLLYLLYSMIMVSFPVEVWSQPRVPDSGAATLDCVIEPLP</sequence>
<accession>A0A7K0DU04</accession>
<reference evidence="1 2" key="1">
    <citation type="submission" date="2019-10" db="EMBL/GenBank/DDBJ databases">
        <title>Nocardia macrotermitis sp. nov. and Nocardia aurantia sp. nov., isolated from the gut of fungus growing-termite Macrotermes natalensis.</title>
        <authorList>
            <person name="Benndorf R."/>
            <person name="Schwitalla J."/>
            <person name="Martin K."/>
            <person name="De Beer W."/>
            <person name="Kaster A.-K."/>
            <person name="Vollmers J."/>
            <person name="Poulsen M."/>
            <person name="Beemelmanns C."/>
        </authorList>
    </citation>
    <scope>NUCLEOTIDE SEQUENCE [LARGE SCALE GENOMIC DNA]</scope>
    <source>
        <strain evidence="1 2">RB56</strain>
    </source>
</reference>
<evidence type="ECO:0000313" key="1">
    <source>
        <dbReference type="EMBL" id="MQY29241.1"/>
    </source>
</evidence>
<organism evidence="1 2">
    <name type="scientific">Nocardia aurantia</name>
    <dbReference type="NCBI Taxonomy" id="2585199"/>
    <lineage>
        <taxon>Bacteria</taxon>
        <taxon>Bacillati</taxon>
        <taxon>Actinomycetota</taxon>
        <taxon>Actinomycetes</taxon>
        <taxon>Mycobacteriales</taxon>
        <taxon>Nocardiaceae</taxon>
        <taxon>Nocardia</taxon>
    </lineage>
</organism>
<dbReference type="Proteomes" id="UP000431401">
    <property type="component" value="Unassembled WGS sequence"/>
</dbReference>
<protein>
    <recommendedName>
        <fullName evidence="3">Xaa-Pro dipeptidase</fullName>
    </recommendedName>
</protein>
<name>A0A7K0DU04_9NOCA</name>